<evidence type="ECO:0008006" key="4">
    <source>
        <dbReference type="Google" id="ProtNLM"/>
    </source>
</evidence>
<dbReference type="EMBL" id="JACIEJ010000002">
    <property type="protein sequence ID" value="MBB3984838.1"/>
    <property type="molecule type" value="Genomic_DNA"/>
</dbReference>
<dbReference type="Pfam" id="PF16156">
    <property type="entry name" value="DUF4864"/>
    <property type="match status" value="1"/>
</dbReference>
<dbReference type="Proteomes" id="UP000541426">
    <property type="component" value="Unassembled WGS sequence"/>
</dbReference>
<accession>A0A7W6DRP7</accession>
<dbReference type="InterPro" id="IPR032347">
    <property type="entry name" value="DUF4864"/>
</dbReference>
<dbReference type="RefSeq" id="WP_246429266.1">
    <property type="nucleotide sequence ID" value="NZ_BAABBZ010000014.1"/>
</dbReference>
<organism evidence="2 3">
    <name type="scientific">Sagittula marina</name>
    <dbReference type="NCBI Taxonomy" id="943940"/>
    <lineage>
        <taxon>Bacteria</taxon>
        <taxon>Pseudomonadati</taxon>
        <taxon>Pseudomonadota</taxon>
        <taxon>Alphaproteobacteria</taxon>
        <taxon>Rhodobacterales</taxon>
        <taxon>Roseobacteraceae</taxon>
        <taxon>Sagittula</taxon>
    </lineage>
</organism>
<name>A0A7W6DRP7_9RHOB</name>
<protein>
    <recommendedName>
        <fullName evidence="4">DUF4864 domain-containing protein</fullName>
    </recommendedName>
</protein>
<feature type="chain" id="PRO_5031478480" description="DUF4864 domain-containing protein" evidence="1">
    <location>
        <begin position="24"/>
        <end position="141"/>
    </location>
</feature>
<dbReference type="AlphaFoldDB" id="A0A7W6DRP7"/>
<evidence type="ECO:0000313" key="3">
    <source>
        <dbReference type="Proteomes" id="UP000541426"/>
    </source>
</evidence>
<keyword evidence="1" id="KW-0732">Signal</keyword>
<keyword evidence="3" id="KW-1185">Reference proteome</keyword>
<evidence type="ECO:0000313" key="2">
    <source>
        <dbReference type="EMBL" id="MBB3984838.1"/>
    </source>
</evidence>
<comment type="caution">
    <text evidence="2">The sequence shown here is derived from an EMBL/GenBank/DDBJ whole genome shotgun (WGS) entry which is preliminary data.</text>
</comment>
<evidence type="ECO:0000256" key="1">
    <source>
        <dbReference type="SAM" id="SignalP"/>
    </source>
</evidence>
<gene>
    <name evidence="2" type="ORF">GGQ68_001154</name>
</gene>
<proteinExistence type="predicted"/>
<feature type="signal peptide" evidence="1">
    <location>
        <begin position="1"/>
        <end position="23"/>
    </location>
</feature>
<reference evidence="2 3" key="1">
    <citation type="submission" date="2020-08" db="EMBL/GenBank/DDBJ databases">
        <title>Genomic Encyclopedia of Type Strains, Phase IV (KMG-IV): sequencing the most valuable type-strain genomes for metagenomic binning, comparative biology and taxonomic classification.</title>
        <authorList>
            <person name="Goeker M."/>
        </authorList>
    </citation>
    <scope>NUCLEOTIDE SEQUENCE [LARGE SCALE GENOMIC DNA]</scope>
    <source>
        <strain evidence="2 3">DSM 102235</strain>
    </source>
</reference>
<sequence>MRLLKAICVAAWGALAFMPAVRAQEVLPPESGISDVISDQIDAFRKDDFFGAFQFASPNIQTQFGTPDRFGAMVRNGYPMVWRPGDVRFGALREVDGQIWQEVLITDEAGKRFGLAYRMERVLGEWKIGGVMVIPAPDVAV</sequence>